<keyword evidence="2 5" id="KW-0732">Signal</keyword>
<evidence type="ECO:0000313" key="8">
    <source>
        <dbReference type="Proteomes" id="UP000005237"/>
    </source>
</evidence>
<dbReference type="InterPro" id="IPR044865">
    <property type="entry name" value="MRH_dom"/>
</dbReference>
<reference evidence="8" key="1">
    <citation type="submission" date="2010-08" db="EMBL/GenBank/DDBJ databases">
        <authorList>
            <consortium name="Caenorhabditis japonica Sequencing Consortium"/>
            <person name="Wilson R.K."/>
        </authorList>
    </citation>
    <scope>NUCLEOTIDE SEQUENCE [LARGE SCALE GENOMIC DNA]</scope>
    <source>
        <strain evidence="8">DF5081</strain>
    </source>
</reference>
<dbReference type="GO" id="GO:0030970">
    <property type="term" value="P:retrograde protein transport, ER to cytosol"/>
    <property type="evidence" value="ECO:0007669"/>
    <property type="project" value="TreeGrafter"/>
</dbReference>
<dbReference type="Gene3D" id="2.70.130.10">
    <property type="entry name" value="Mannose-6-phosphate receptor binding domain"/>
    <property type="match status" value="1"/>
</dbReference>
<name>A0A8R1I5R0_CAEJA</name>
<feature type="signal peptide" evidence="5">
    <location>
        <begin position="1"/>
        <end position="18"/>
    </location>
</feature>
<dbReference type="InterPro" id="IPR009011">
    <property type="entry name" value="Man6P_isomerase_rcpt-bd_dom_sf"/>
</dbReference>
<sequence length="420" mass="48607">MRSLPLLLVLSLIPAILATSSAGFFDLTEFRRVTYDASIGEDFLWFAPNLDIRQLSLKNIDDFEREIAEKIPEEKDENYVFVTSKGGQKFACSLPVIEHLKKPTATKSSKNPKVYGDLLAASFYVNKCIHLRGNHWWTYTLCRGQTVEQIHGEVGSADYAKNILGIFDGTLTMPPYSESTDDRLLYVEESYTAGTYCDLEDYRQPRRISVRYECEPALSTNEAFIESVVEVKPCNYLMTVKVGTLCSYPEFLPVSQANTRNVACQPYLSKTQVREILEKRLEGQERTDDLEWEEQEARDASKMAERRFAAMTKSARRLYLPDKAKLINAEMDLRAAHFDLLTIGVELAGVKITEERNDAMWKRLNTVGFFDHVLYVNYDNIEDENRAYLWYYFNDPTWPKDQFPKDIYYTAVRFYIYKKS</sequence>
<evidence type="ECO:0000256" key="5">
    <source>
        <dbReference type="SAM" id="SignalP"/>
    </source>
</evidence>
<dbReference type="AlphaFoldDB" id="A0A8R1I5R0"/>
<proteinExistence type="predicted"/>
<dbReference type="InterPro" id="IPR012913">
    <property type="entry name" value="OS9-like_dom"/>
</dbReference>
<dbReference type="Proteomes" id="UP000005237">
    <property type="component" value="Unassembled WGS sequence"/>
</dbReference>
<dbReference type="Pfam" id="PF07915">
    <property type="entry name" value="PRKCSH"/>
    <property type="match status" value="1"/>
</dbReference>
<evidence type="ECO:0000256" key="2">
    <source>
        <dbReference type="ARBA" id="ARBA00022729"/>
    </source>
</evidence>
<dbReference type="GO" id="GO:0005788">
    <property type="term" value="C:endoplasmic reticulum lumen"/>
    <property type="evidence" value="ECO:0007669"/>
    <property type="project" value="TreeGrafter"/>
</dbReference>
<dbReference type="PANTHER" id="PTHR15414:SF5">
    <property type="entry name" value="PROTEIN OS-9"/>
    <property type="match status" value="1"/>
</dbReference>
<organism evidence="7 8">
    <name type="scientific">Caenorhabditis japonica</name>
    <dbReference type="NCBI Taxonomy" id="281687"/>
    <lineage>
        <taxon>Eukaryota</taxon>
        <taxon>Metazoa</taxon>
        <taxon>Ecdysozoa</taxon>
        <taxon>Nematoda</taxon>
        <taxon>Chromadorea</taxon>
        <taxon>Rhabditida</taxon>
        <taxon>Rhabditina</taxon>
        <taxon>Rhabditomorpha</taxon>
        <taxon>Rhabditoidea</taxon>
        <taxon>Rhabditidae</taxon>
        <taxon>Peloderinae</taxon>
        <taxon>Caenorhabditis</taxon>
    </lineage>
</organism>
<evidence type="ECO:0000256" key="1">
    <source>
        <dbReference type="ARBA" id="ARBA00004240"/>
    </source>
</evidence>
<keyword evidence="3" id="KW-0256">Endoplasmic reticulum</keyword>
<feature type="chain" id="PRO_5035891304" evidence="5">
    <location>
        <begin position="19"/>
        <end position="420"/>
    </location>
</feature>
<accession>A0A8R1I5R0</accession>
<dbReference type="PANTHER" id="PTHR15414">
    <property type="entry name" value="OS-9-RELATED"/>
    <property type="match status" value="1"/>
</dbReference>
<dbReference type="InterPro" id="IPR045149">
    <property type="entry name" value="OS-9-like"/>
</dbReference>
<evidence type="ECO:0000259" key="6">
    <source>
        <dbReference type="PROSITE" id="PS51914"/>
    </source>
</evidence>
<dbReference type="PROSITE" id="PS51914">
    <property type="entry name" value="MRH"/>
    <property type="match status" value="1"/>
</dbReference>
<dbReference type="GO" id="GO:0030968">
    <property type="term" value="P:endoplasmic reticulum unfolded protein response"/>
    <property type="evidence" value="ECO:0007669"/>
    <property type="project" value="InterPro"/>
</dbReference>
<evidence type="ECO:0000256" key="3">
    <source>
        <dbReference type="ARBA" id="ARBA00022824"/>
    </source>
</evidence>
<keyword evidence="4" id="KW-1015">Disulfide bond</keyword>
<feature type="domain" description="MRH" evidence="6">
    <location>
        <begin position="90"/>
        <end position="248"/>
    </location>
</feature>
<reference evidence="7" key="2">
    <citation type="submission" date="2022-06" db="UniProtKB">
        <authorList>
            <consortium name="EnsemblMetazoa"/>
        </authorList>
    </citation>
    <scope>IDENTIFICATION</scope>
    <source>
        <strain evidence="7">DF5081</strain>
    </source>
</reference>
<protein>
    <submittedName>
        <fullName evidence="7">PRKCSH domain-containing protein</fullName>
    </submittedName>
</protein>
<dbReference type="EnsemblMetazoa" id="CJA20782.1">
    <property type="protein sequence ID" value="CJA20782.1"/>
    <property type="gene ID" value="WBGene00176354"/>
</dbReference>
<evidence type="ECO:0000256" key="4">
    <source>
        <dbReference type="ARBA" id="ARBA00023157"/>
    </source>
</evidence>
<comment type="subcellular location">
    <subcellularLocation>
        <location evidence="1">Endoplasmic reticulum</location>
    </subcellularLocation>
</comment>
<keyword evidence="8" id="KW-1185">Reference proteome</keyword>
<evidence type="ECO:0000313" key="7">
    <source>
        <dbReference type="EnsemblMetazoa" id="CJA20782.1"/>
    </source>
</evidence>